<protein>
    <submittedName>
        <fullName evidence="2">Uncharacterized protein</fullName>
    </submittedName>
</protein>
<dbReference type="OMA" id="VHRWSTA"/>
<reference evidence="3" key="1">
    <citation type="submission" date="2015-09" db="EMBL/GenBank/DDBJ databases">
        <authorList>
            <consortium name="Pathogen Informatics"/>
        </authorList>
    </citation>
    <scope>NUCLEOTIDE SEQUENCE [LARGE SCALE GENOMIC DNA]</scope>
    <source>
        <strain evidence="3">Lake Konstanz</strain>
    </source>
</reference>
<organism evidence="2 3">
    <name type="scientific">Bodo saltans</name>
    <name type="common">Flagellated protozoan</name>
    <dbReference type="NCBI Taxonomy" id="75058"/>
    <lineage>
        <taxon>Eukaryota</taxon>
        <taxon>Discoba</taxon>
        <taxon>Euglenozoa</taxon>
        <taxon>Kinetoplastea</taxon>
        <taxon>Metakinetoplastina</taxon>
        <taxon>Eubodonida</taxon>
        <taxon>Bodonidae</taxon>
        <taxon>Bodo</taxon>
    </lineage>
</organism>
<accession>A0A0S4JF66</accession>
<proteinExistence type="predicted"/>
<keyword evidence="3" id="KW-1185">Reference proteome</keyword>
<dbReference type="Proteomes" id="UP000051952">
    <property type="component" value="Unassembled WGS sequence"/>
</dbReference>
<name>A0A0S4JF66_BODSA</name>
<evidence type="ECO:0000313" key="3">
    <source>
        <dbReference type="Proteomes" id="UP000051952"/>
    </source>
</evidence>
<dbReference type="OrthoDB" id="271862at2759"/>
<gene>
    <name evidence="2" type="ORF">BSAL_25660</name>
</gene>
<feature type="coiled-coil region" evidence="1">
    <location>
        <begin position="403"/>
        <end position="430"/>
    </location>
</feature>
<dbReference type="VEuPathDB" id="TriTrypDB:BSAL_25660"/>
<dbReference type="EMBL" id="CYKH01001805">
    <property type="protein sequence ID" value="CUG90233.1"/>
    <property type="molecule type" value="Genomic_DNA"/>
</dbReference>
<keyword evidence="1" id="KW-0175">Coiled coil</keyword>
<dbReference type="AlphaFoldDB" id="A0A0S4JF66"/>
<sequence>MSSQFMSSHVPLTSKRFRHVILPEFNPWAGNTIGLIQQQLNKEVRVAAGATMAAFLTDSTFFKEVRGLLLQQQDAVMRSFGNERSSNDVFVPFSLDEMSFAGLSADVIDIVENGSVVNVTPPAAVSDGLQETMSVAARSLTFVSGAAVSSKSAVSKQPAHFQDQRYFVYDHACSTMFAGEAAGVRVPWAPHVVDHYNVKSRSLNFPVPSPFHYHATPAALSSSSSLVSGSAVGPTGSNLSAAAAALFSHWNAEESLETAVRAMSQFNSVQRVLSSSYGELGCDREDVIQRLTAATDALVALRKRLAAKHFSMGVTSSKAAGQCRDPLSGALHKKIWDELISASHRKSDDKAVVESVTGESDPKKVQLRAASRAVVSQLFAAGVASALSASAVFVAPSEGSVQAKILEDAKNQAEVVRNAAEQRAKKAEDAAETTPAASAASTAILDKLFTKRGLQQLSHILVKQDIDVGVFLAMKPDELTATFSVTFGLRKKLELLQTELKAKMGSQ</sequence>
<evidence type="ECO:0000313" key="2">
    <source>
        <dbReference type="EMBL" id="CUG90233.1"/>
    </source>
</evidence>
<evidence type="ECO:0000256" key="1">
    <source>
        <dbReference type="SAM" id="Coils"/>
    </source>
</evidence>